<dbReference type="EMBL" id="JAODZU010000004">
    <property type="protein sequence ID" value="MDH0362433.1"/>
    <property type="molecule type" value="Genomic_DNA"/>
</dbReference>
<evidence type="ECO:0000313" key="2">
    <source>
        <dbReference type="EMBL" id="MDH0362433.1"/>
    </source>
</evidence>
<comment type="caution">
    <text evidence="2">The sequence shown here is derived from an EMBL/GenBank/DDBJ whole genome shotgun (WGS) entry which is preliminary data.</text>
</comment>
<name>A0AA42L1G1_9BURK</name>
<dbReference type="RefSeq" id="WP_279819467.1">
    <property type="nucleotide sequence ID" value="NZ_JAOCAZ010000036.1"/>
</dbReference>
<dbReference type="AlphaFoldDB" id="A0AA42L1G1"/>
<feature type="transmembrane region" description="Helical" evidence="1">
    <location>
        <begin position="122"/>
        <end position="144"/>
    </location>
</feature>
<gene>
    <name evidence="2" type="ORF">N7330_05070</name>
</gene>
<evidence type="ECO:0008006" key="4">
    <source>
        <dbReference type="Google" id="ProtNLM"/>
    </source>
</evidence>
<feature type="transmembrane region" description="Helical" evidence="1">
    <location>
        <begin position="92"/>
        <end position="110"/>
    </location>
</feature>
<organism evidence="2 3">
    <name type="scientific">Comamonas aquatica</name>
    <dbReference type="NCBI Taxonomy" id="225991"/>
    <lineage>
        <taxon>Bacteria</taxon>
        <taxon>Pseudomonadati</taxon>
        <taxon>Pseudomonadota</taxon>
        <taxon>Betaproteobacteria</taxon>
        <taxon>Burkholderiales</taxon>
        <taxon>Comamonadaceae</taxon>
        <taxon>Comamonas</taxon>
    </lineage>
</organism>
<dbReference type="Proteomes" id="UP001158297">
    <property type="component" value="Unassembled WGS sequence"/>
</dbReference>
<proteinExistence type="predicted"/>
<feature type="transmembrane region" description="Helical" evidence="1">
    <location>
        <begin position="36"/>
        <end position="60"/>
    </location>
</feature>
<evidence type="ECO:0000313" key="3">
    <source>
        <dbReference type="Proteomes" id="UP001158297"/>
    </source>
</evidence>
<sequence>MTRKNEILLFLILLATVFLILFHEIVYGILDQNKVLYIYSSAPQTIGAIYGLTITGYIFFIGNQNSRIAKDPTLHEIIQENNSQQFQELKEITSLVFLSIAFCFITLYIHKPEKPVFTEYRLIISSISTSFSLGAILSNFLFILEVIDPKSIEKTSQSIINSIESQNTKKSTNEQKINASSMSDFLRGYINLEDSARYTLEKSGLVSQNNKNFSSWIDIKQLASLGIIKPKTANQFNILRRYRNALVHSEPTENIPDDMNILLKETVENLRHDSEEWFRQKSLFD</sequence>
<protein>
    <recommendedName>
        <fullName evidence="4">HEPN domain-containing protein</fullName>
    </recommendedName>
</protein>
<feature type="transmembrane region" description="Helical" evidence="1">
    <location>
        <begin position="7"/>
        <end position="30"/>
    </location>
</feature>
<keyword evidence="1" id="KW-1133">Transmembrane helix</keyword>
<accession>A0AA42L1G1</accession>
<keyword evidence="1" id="KW-0812">Transmembrane</keyword>
<reference evidence="2" key="1">
    <citation type="submission" date="2022-09" db="EMBL/GenBank/DDBJ databases">
        <title>Intensive care unit water sources are persistently colonized with multi-drug resistant bacteria and are the site of extensive horizontal gene transfer of antibiotic resistance genes.</title>
        <authorList>
            <person name="Diorio-Toth L."/>
        </authorList>
    </citation>
    <scope>NUCLEOTIDE SEQUENCE</scope>
    <source>
        <strain evidence="2">GD04130</strain>
    </source>
</reference>
<evidence type="ECO:0000256" key="1">
    <source>
        <dbReference type="SAM" id="Phobius"/>
    </source>
</evidence>
<keyword evidence="1" id="KW-0472">Membrane</keyword>